<organism evidence="1">
    <name type="scientific">Cuerna arida</name>
    <dbReference type="NCBI Taxonomy" id="1464854"/>
    <lineage>
        <taxon>Eukaryota</taxon>
        <taxon>Metazoa</taxon>
        <taxon>Ecdysozoa</taxon>
        <taxon>Arthropoda</taxon>
        <taxon>Hexapoda</taxon>
        <taxon>Insecta</taxon>
        <taxon>Pterygota</taxon>
        <taxon>Neoptera</taxon>
        <taxon>Paraneoptera</taxon>
        <taxon>Hemiptera</taxon>
        <taxon>Auchenorrhyncha</taxon>
        <taxon>Membracoidea</taxon>
        <taxon>Cicadellidae</taxon>
        <taxon>Cicadellinae</taxon>
        <taxon>Proconiini</taxon>
        <taxon>Cuerna</taxon>
    </lineage>
</organism>
<dbReference type="EMBL" id="GECZ01003275">
    <property type="protein sequence ID" value="JAS66494.1"/>
    <property type="molecule type" value="Transcribed_RNA"/>
</dbReference>
<name>A0A1B6GVM3_9HEMI</name>
<accession>A0A1B6GVM3</accession>
<gene>
    <name evidence="1" type="ORF">g.1656</name>
</gene>
<proteinExistence type="predicted"/>
<sequence length="179" mass="20409">IIKNLIASVRSRPPTKDYKPDTLVAFSDMVRNLVVTVKSLKQDHYLFNPQLMEELTEKLSTNMKLNWGMFVTSPQSQPKQPIGLDSFSTWLSSMADAATVSAPSTSLPTNLKNLPLRNESNHKNFVLIQDEGDKKLKKRICVCCKKQDHTVAECKQFLGYDVNKRWETVKRNSLCFNCL</sequence>
<protein>
    <submittedName>
        <fullName evidence="1">Uncharacterized protein</fullName>
    </submittedName>
</protein>
<dbReference type="PANTHER" id="PTHR47331">
    <property type="entry name" value="PHD-TYPE DOMAIN-CONTAINING PROTEIN"/>
    <property type="match status" value="1"/>
</dbReference>
<dbReference type="AlphaFoldDB" id="A0A1B6GVM3"/>
<reference evidence="1" key="1">
    <citation type="submission" date="2015-11" db="EMBL/GenBank/DDBJ databases">
        <title>De novo transcriptome assembly of four potential Pierce s Disease insect vectors from Arizona vineyards.</title>
        <authorList>
            <person name="Tassone E.E."/>
        </authorList>
    </citation>
    <scope>NUCLEOTIDE SEQUENCE</scope>
</reference>
<feature type="non-terminal residue" evidence="1">
    <location>
        <position position="1"/>
    </location>
</feature>
<feature type="non-terminal residue" evidence="1">
    <location>
        <position position="179"/>
    </location>
</feature>
<evidence type="ECO:0000313" key="1">
    <source>
        <dbReference type="EMBL" id="JAS66494.1"/>
    </source>
</evidence>